<dbReference type="EMBL" id="GGMS01013515">
    <property type="protein sequence ID" value="MBY82718.1"/>
    <property type="molecule type" value="Transcribed_RNA"/>
</dbReference>
<reference evidence="1" key="1">
    <citation type="submission" date="2018-04" db="EMBL/GenBank/DDBJ databases">
        <title>Transcriptome assembly of Sipha flava.</title>
        <authorList>
            <person name="Scully E.D."/>
            <person name="Geib S.M."/>
            <person name="Palmer N.A."/>
            <person name="Koch K."/>
            <person name="Bradshaw J."/>
            <person name="Heng-Moss T."/>
            <person name="Sarath G."/>
        </authorList>
    </citation>
    <scope>NUCLEOTIDE SEQUENCE</scope>
</reference>
<evidence type="ECO:0000313" key="1">
    <source>
        <dbReference type="EMBL" id="MBY82718.1"/>
    </source>
</evidence>
<proteinExistence type="predicted"/>
<gene>
    <name evidence="1" type="ORF">g.14433</name>
</gene>
<accession>A0A2S2QYA4</accession>
<dbReference type="AlphaFoldDB" id="A0A2S2QYA4"/>
<sequence length="125" mass="14375">MMYPDDESTGIMPLRISNNCLKKLQIDWSFCNLTRMFIFNLSVLTYFHKMDEFKHALSSSASVDRGITGSVCRKSPANKIIAPPNRFWFFVNFAMCDLMLPKIFCVPSRTHPQLLIYSAATLWPS</sequence>
<protein>
    <submittedName>
        <fullName evidence="1">Uncharacterized protein</fullName>
    </submittedName>
</protein>
<organism evidence="1">
    <name type="scientific">Sipha flava</name>
    <name type="common">yellow sugarcane aphid</name>
    <dbReference type="NCBI Taxonomy" id="143950"/>
    <lineage>
        <taxon>Eukaryota</taxon>
        <taxon>Metazoa</taxon>
        <taxon>Ecdysozoa</taxon>
        <taxon>Arthropoda</taxon>
        <taxon>Hexapoda</taxon>
        <taxon>Insecta</taxon>
        <taxon>Pterygota</taxon>
        <taxon>Neoptera</taxon>
        <taxon>Paraneoptera</taxon>
        <taxon>Hemiptera</taxon>
        <taxon>Sternorrhyncha</taxon>
        <taxon>Aphidomorpha</taxon>
        <taxon>Aphidoidea</taxon>
        <taxon>Aphididae</taxon>
        <taxon>Sipha</taxon>
    </lineage>
</organism>
<name>A0A2S2QYA4_9HEMI</name>